<dbReference type="AlphaFoldDB" id="I4C432"/>
<evidence type="ECO:0000313" key="2">
    <source>
        <dbReference type="Proteomes" id="UP000006055"/>
    </source>
</evidence>
<dbReference type="HOGENOM" id="CLU_3024787_0_0_7"/>
<sequence length="55" mass="6190">MLTSVLYILCLRLSRNIIVLALACLRLTAVTMCLKLPQEEVKHGIYTLSPFGKKL</sequence>
<organism evidence="1 2">
    <name type="scientific">Desulfomonile tiedjei (strain ATCC 49306 / DSM 6799 / DCB-1)</name>
    <dbReference type="NCBI Taxonomy" id="706587"/>
    <lineage>
        <taxon>Bacteria</taxon>
        <taxon>Pseudomonadati</taxon>
        <taxon>Thermodesulfobacteriota</taxon>
        <taxon>Desulfomonilia</taxon>
        <taxon>Desulfomonilales</taxon>
        <taxon>Desulfomonilaceae</taxon>
        <taxon>Desulfomonile</taxon>
    </lineage>
</organism>
<protein>
    <submittedName>
        <fullName evidence="1">Uncharacterized protein</fullName>
    </submittedName>
</protein>
<proteinExistence type="predicted"/>
<evidence type="ECO:0000313" key="1">
    <source>
        <dbReference type="EMBL" id="AFM24323.1"/>
    </source>
</evidence>
<dbReference type="Proteomes" id="UP000006055">
    <property type="component" value="Chromosome"/>
</dbReference>
<keyword evidence="2" id="KW-1185">Reference proteome</keyword>
<dbReference type="EMBL" id="CP003360">
    <property type="protein sequence ID" value="AFM24323.1"/>
    <property type="molecule type" value="Genomic_DNA"/>
</dbReference>
<accession>I4C432</accession>
<dbReference type="STRING" id="706587.Desti_1612"/>
<gene>
    <name evidence="1" type="ordered locus">Desti_1612</name>
</gene>
<reference evidence="2" key="1">
    <citation type="submission" date="2012-06" db="EMBL/GenBank/DDBJ databases">
        <title>Complete sequence of chromosome of Desulfomonile tiedjei DSM 6799.</title>
        <authorList>
            <person name="Lucas S."/>
            <person name="Copeland A."/>
            <person name="Lapidus A."/>
            <person name="Glavina del Rio T."/>
            <person name="Dalin E."/>
            <person name="Tice H."/>
            <person name="Bruce D."/>
            <person name="Goodwin L."/>
            <person name="Pitluck S."/>
            <person name="Peters L."/>
            <person name="Ovchinnikova G."/>
            <person name="Zeytun A."/>
            <person name="Lu M."/>
            <person name="Kyrpides N."/>
            <person name="Mavromatis K."/>
            <person name="Ivanova N."/>
            <person name="Brettin T."/>
            <person name="Detter J.C."/>
            <person name="Han C."/>
            <person name="Larimer F."/>
            <person name="Land M."/>
            <person name="Hauser L."/>
            <person name="Markowitz V."/>
            <person name="Cheng J.-F."/>
            <person name="Hugenholtz P."/>
            <person name="Woyke T."/>
            <person name="Wu D."/>
            <person name="Spring S."/>
            <person name="Schroeder M."/>
            <person name="Brambilla E."/>
            <person name="Klenk H.-P."/>
            <person name="Eisen J.A."/>
        </authorList>
    </citation>
    <scope>NUCLEOTIDE SEQUENCE [LARGE SCALE GENOMIC DNA]</scope>
    <source>
        <strain evidence="2">ATCC 49306 / DSM 6799 / DCB-1</strain>
    </source>
</reference>
<dbReference type="KEGG" id="dti:Desti_1612"/>
<name>I4C432_DESTA</name>